<keyword evidence="4" id="KW-0808">Transferase</keyword>
<proteinExistence type="predicted"/>
<dbReference type="Gene3D" id="3.30.450.20">
    <property type="entry name" value="PAS domain"/>
    <property type="match status" value="1"/>
</dbReference>
<keyword evidence="8" id="KW-1185">Reference proteome</keyword>
<dbReference type="PANTHER" id="PTHR45569">
    <property type="entry name" value="SENSOR PROTEIN KDPD"/>
    <property type="match status" value="1"/>
</dbReference>
<organism evidence="7 8">
    <name type="scientific">Dictyobacter aurantiacus</name>
    <dbReference type="NCBI Taxonomy" id="1936993"/>
    <lineage>
        <taxon>Bacteria</taxon>
        <taxon>Bacillati</taxon>
        <taxon>Chloroflexota</taxon>
        <taxon>Ktedonobacteria</taxon>
        <taxon>Ktedonobacterales</taxon>
        <taxon>Dictyobacteraceae</taxon>
        <taxon>Dictyobacter</taxon>
    </lineage>
</organism>
<dbReference type="PRINTS" id="PR00344">
    <property type="entry name" value="BCTRLSENSOR"/>
</dbReference>
<dbReference type="AlphaFoldDB" id="A0A401Z9X0"/>
<dbReference type="GO" id="GO:0000155">
    <property type="term" value="F:phosphorelay sensor kinase activity"/>
    <property type="evidence" value="ECO:0007669"/>
    <property type="project" value="InterPro"/>
</dbReference>
<evidence type="ECO:0000256" key="5">
    <source>
        <dbReference type="ARBA" id="ARBA00023012"/>
    </source>
</evidence>
<evidence type="ECO:0000256" key="4">
    <source>
        <dbReference type="ARBA" id="ARBA00022777"/>
    </source>
</evidence>
<evidence type="ECO:0000256" key="3">
    <source>
        <dbReference type="ARBA" id="ARBA00022553"/>
    </source>
</evidence>
<dbReference type="Pfam" id="PF13185">
    <property type="entry name" value="GAF_2"/>
    <property type="match status" value="2"/>
</dbReference>
<comment type="catalytic activity">
    <reaction evidence="1">
        <text>ATP + protein L-histidine = ADP + protein N-phospho-L-histidine.</text>
        <dbReference type="EC" id="2.7.13.3"/>
    </reaction>
</comment>
<dbReference type="Pfam" id="PF02518">
    <property type="entry name" value="HATPase_c"/>
    <property type="match status" value="1"/>
</dbReference>
<dbReference type="SUPFAM" id="SSF47384">
    <property type="entry name" value="Homodimeric domain of signal transducing histidine kinase"/>
    <property type="match status" value="1"/>
</dbReference>
<dbReference type="EMBL" id="BIFQ01000001">
    <property type="protein sequence ID" value="GCE03613.1"/>
    <property type="molecule type" value="Genomic_DNA"/>
</dbReference>
<dbReference type="InterPro" id="IPR036890">
    <property type="entry name" value="HATPase_C_sf"/>
</dbReference>
<dbReference type="PROSITE" id="PS50109">
    <property type="entry name" value="HIS_KIN"/>
    <property type="match status" value="1"/>
</dbReference>
<dbReference type="CDD" id="cd00082">
    <property type="entry name" value="HisKA"/>
    <property type="match status" value="1"/>
</dbReference>
<dbReference type="InterPro" id="IPR036097">
    <property type="entry name" value="HisK_dim/P_sf"/>
</dbReference>
<dbReference type="InterPro" id="IPR003018">
    <property type="entry name" value="GAF"/>
</dbReference>
<dbReference type="Proteomes" id="UP000287224">
    <property type="component" value="Unassembled WGS sequence"/>
</dbReference>
<dbReference type="PANTHER" id="PTHR45569:SF1">
    <property type="entry name" value="SENSOR PROTEIN KDPD"/>
    <property type="match status" value="1"/>
</dbReference>
<dbReference type="SMART" id="SM00065">
    <property type="entry name" value="GAF"/>
    <property type="match status" value="2"/>
</dbReference>
<comment type="caution">
    <text evidence="7">The sequence shown here is derived from an EMBL/GenBank/DDBJ whole genome shotgun (WGS) entry which is preliminary data.</text>
</comment>
<dbReference type="InterPro" id="IPR003661">
    <property type="entry name" value="HisK_dim/P_dom"/>
</dbReference>
<protein>
    <recommendedName>
        <fullName evidence="2">histidine kinase</fullName>
        <ecNumber evidence="2">2.7.13.3</ecNumber>
    </recommendedName>
</protein>
<evidence type="ECO:0000313" key="8">
    <source>
        <dbReference type="Proteomes" id="UP000287224"/>
    </source>
</evidence>
<evidence type="ECO:0000256" key="1">
    <source>
        <dbReference type="ARBA" id="ARBA00000085"/>
    </source>
</evidence>
<dbReference type="SMART" id="SM00387">
    <property type="entry name" value="HATPase_c"/>
    <property type="match status" value="1"/>
</dbReference>
<dbReference type="InterPro" id="IPR052023">
    <property type="entry name" value="Histidine_kinase_KdpD"/>
</dbReference>
<dbReference type="InterPro" id="IPR029016">
    <property type="entry name" value="GAF-like_dom_sf"/>
</dbReference>
<dbReference type="RefSeq" id="WP_126594865.1">
    <property type="nucleotide sequence ID" value="NZ_BIFQ01000001.1"/>
</dbReference>
<keyword evidence="5" id="KW-0902">Two-component regulatory system</keyword>
<evidence type="ECO:0000313" key="7">
    <source>
        <dbReference type="EMBL" id="GCE03613.1"/>
    </source>
</evidence>
<evidence type="ECO:0000256" key="2">
    <source>
        <dbReference type="ARBA" id="ARBA00012438"/>
    </source>
</evidence>
<dbReference type="SUPFAM" id="SSF55781">
    <property type="entry name" value="GAF domain-like"/>
    <property type="match status" value="2"/>
</dbReference>
<dbReference type="SUPFAM" id="SSF55874">
    <property type="entry name" value="ATPase domain of HSP90 chaperone/DNA topoisomerase II/histidine kinase"/>
    <property type="match status" value="1"/>
</dbReference>
<dbReference type="Gene3D" id="3.30.565.10">
    <property type="entry name" value="Histidine kinase-like ATPase, C-terminal domain"/>
    <property type="match status" value="1"/>
</dbReference>
<dbReference type="Gene3D" id="1.10.287.130">
    <property type="match status" value="1"/>
</dbReference>
<dbReference type="Pfam" id="PF00512">
    <property type="entry name" value="HisKA"/>
    <property type="match status" value="1"/>
</dbReference>
<reference evidence="8" key="1">
    <citation type="submission" date="2018-12" db="EMBL/GenBank/DDBJ databases">
        <title>Tengunoibacter tsumagoiensis gen. nov., sp. nov., Dictyobacter kobayashii sp. nov., D. alpinus sp. nov., and D. joshuensis sp. nov. and description of Dictyobacteraceae fam. nov. within the order Ktedonobacterales isolated from Tengu-no-mugimeshi.</title>
        <authorList>
            <person name="Wang C.M."/>
            <person name="Zheng Y."/>
            <person name="Sakai Y."/>
            <person name="Toyoda A."/>
            <person name="Minakuchi Y."/>
            <person name="Abe K."/>
            <person name="Yokota A."/>
            <person name="Yabe S."/>
        </authorList>
    </citation>
    <scope>NUCLEOTIDE SEQUENCE [LARGE SCALE GENOMIC DNA]</scope>
    <source>
        <strain evidence="8">S-27</strain>
    </source>
</reference>
<keyword evidence="4" id="KW-0418">Kinase</keyword>
<dbReference type="InterPro" id="IPR003594">
    <property type="entry name" value="HATPase_dom"/>
</dbReference>
<dbReference type="InterPro" id="IPR004358">
    <property type="entry name" value="Sig_transdc_His_kin-like_C"/>
</dbReference>
<name>A0A401Z9X0_9CHLR</name>
<sequence length="897" mass="101021">MEARTHTSALEESAIIERVARIVFSVRGAKPDYTVLAAELELAVPFDVFGVVLLRHDRQAVRVTVCQRDEGRAWKARLHQYPLTDSMLEQVLRNPSLQVHDYPEGLDGSPSSSGDVLSSYHQLRSTLIAPLMVENRVLGTLELGSTGLHTYADQHLQRLVDAVVKMLAAAIEGVQLGGNAAIQDRQRQALKDVSQALTSKMELPTVLQQIVAGVSNALSVSSFMLLLNRRSHTLYLEAQSEVDPKPLERILQQQGRVSEKNIFWQTLMRRQPLGSQDIANDEHYPVNQPLASELGLHSLYCYPLATGSAVYGILALCSTEVGGFTPLKSDILALFANQATVAIHNGMLLTSLDQRRQFQAAIEQFDLLQSVYEESTTDEQLYEELRIFKEIRAHAQHTYGLNFSQLMHWISEQLLTQGERNLQSIRYAIESKQTNDPLISSLPTEPLPSSALLFESSPFQPGAANVEPPALLTQPSESALTHVAMIGELNRLIGHLNQATNWVRDPWFIVDLDGYCLYMNPAARQWCEWHLETMATEYYPHMQLLVSPVVQGRSVRPSIEEVFSHLLPRMRNNDEVRAYLRDFTQESIYRQAFRCILAEEPLDTMAQSCSEGVASQAQQDNAASDHHYQLHCYPLYTQARQLEGIALQVQDITEQVREEKNRSALLSAFSHDLRTPLTTIKAAVTGLLQADLVWNEEDRNEMLVDIDSEADHLTMLVNALIELSRIEMGAMELKLEWCDVSEILYATIAKLQRALGHRQLRLRLQDSLPLIYADHARLGQILYNLIENATRHSSDYKEIFLLIDVVQDEGEELRVRVIDQGVSVPEHERERIFTSFQSHASFYGNGLALATCKGIIEAHQGRIWAETADGEGTCFTFLLPIHPQTMNHRSEQGTERG</sequence>
<evidence type="ECO:0000259" key="6">
    <source>
        <dbReference type="PROSITE" id="PS50109"/>
    </source>
</evidence>
<gene>
    <name evidence="7" type="ORF">KDAU_09420</name>
</gene>
<dbReference type="SMART" id="SM00388">
    <property type="entry name" value="HisKA"/>
    <property type="match status" value="1"/>
</dbReference>
<dbReference type="EC" id="2.7.13.3" evidence="2"/>
<accession>A0A401Z9X0</accession>
<dbReference type="InterPro" id="IPR005467">
    <property type="entry name" value="His_kinase_dom"/>
</dbReference>
<dbReference type="OrthoDB" id="135879at2"/>
<feature type="domain" description="Histidine kinase" evidence="6">
    <location>
        <begin position="668"/>
        <end position="883"/>
    </location>
</feature>
<dbReference type="Gene3D" id="3.30.450.40">
    <property type="match status" value="2"/>
</dbReference>
<dbReference type="GO" id="GO:0005886">
    <property type="term" value="C:plasma membrane"/>
    <property type="evidence" value="ECO:0007669"/>
    <property type="project" value="TreeGrafter"/>
</dbReference>
<keyword evidence="3" id="KW-0597">Phosphoprotein</keyword>